<sequence>MTTRPSDILSIAVTTAQAMDGSVVDASGKSPPLRSESDNTEGTTFVRQQAGAVLMLGGGALVSASPRQASPMKDHTQVPGVSPPSMSSLFEISLQSNDGLMPTGMDTTEKLIDYALGDASFSGFLSQGSDESIKVYPNGHAGIASLPQGLYRSDDLHPWLAGEEARYSFSNLLEDEKCGEKSQGAGMSAGVNESSRDSILSRLAQLDTGVETSLNTALHSVLLENSIDYSAKFADLAAQIAMDSSSKKT</sequence>
<name>A0ABM1F955_PRICU</name>
<evidence type="ECO:0000313" key="2">
    <source>
        <dbReference type="Proteomes" id="UP000695022"/>
    </source>
</evidence>
<evidence type="ECO:0000256" key="1">
    <source>
        <dbReference type="SAM" id="MobiDB-lite"/>
    </source>
</evidence>
<dbReference type="GeneID" id="106820894"/>
<keyword evidence="2" id="KW-1185">Reference proteome</keyword>
<protein>
    <submittedName>
        <fullName evidence="3">Uncharacterized protein LOC106820894</fullName>
    </submittedName>
</protein>
<dbReference type="RefSeq" id="XP_014680976.1">
    <property type="nucleotide sequence ID" value="XM_014825490.1"/>
</dbReference>
<gene>
    <name evidence="3" type="primary">LOC106820894</name>
</gene>
<organism evidence="2 3">
    <name type="scientific">Priapulus caudatus</name>
    <name type="common">Priapulid worm</name>
    <dbReference type="NCBI Taxonomy" id="37621"/>
    <lineage>
        <taxon>Eukaryota</taxon>
        <taxon>Metazoa</taxon>
        <taxon>Ecdysozoa</taxon>
        <taxon>Scalidophora</taxon>
        <taxon>Priapulida</taxon>
        <taxon>Priapulimorpha</taxon>
        <taxon>Priapulimorphida</taxon>
        <taxon>Priapulidae</taxon>
        <taxon>Priapulus</taxon>
    </lineage>
</organism>
<proteinExistence type="predicted"/>
<reference evidence="3" key="1">
    <citation type="submission" date="2025-08" db="UniProtKB">
        <authorList>
            <consortium name="RefSeq"/>
        </authorList>
    </citation>
    <scope>IDENTIFICATION</scope>
</reference>
<dbReference type="Proteomes" id="UP000695022">
    <property type="component" value="Unplaced"/>
</dbReference>
<feature type="region of interest" description="Disordered" evidence="1">
    <location>
        <begin position="22"/>
        <end position="41"/>
    </location>
</feature>
<evidence type="ECO:0000313" key="3">
    <source>
        <dbReference type="RefSeq" id="XP_014680976.1"/>
    </source>
</evidence>
<accession>A0ABM1F955</accession>